<evidence type="ECO:0000313" key="6">
    <source>
        <dbReference type="EMBL" id="KAF4688103.1"/>
    </source>
</evidence>
<keyword evidence="3" id="KW-0819">tRNA processing</keyword>
<dbReference type="AlphaFoldDB" id="A0A7J6NW58"/>
<gene>
    <name evidence="6" type="ORF">FOZ60_003167</name>
</gene>
<feature type="compositionally biased region" description="Basic and acidic residues" evidence="5">
    <location>
        <begin position="118"/>
        <end position="129"/>
    </location>
</feature>
<protein>
    <recommendedName>
        <fullName evidence="8">MCM DNA helicase complex subunit</fullName>
    </recommendedName>
</protein>
<dbReference type="Gene3D" id="3.20.20.140">
    <property type="entry name" value="Metal-dependent hydrolases"/>
    <property type="match status" value="1"/>
</dbReference>
<feature type="compositionally biased region" description="Acidic residues" evidence="5">
    <location>
        <begin position="424"/>
        <end position="437"/>
    </location>
</feature>
<evidence type="ECO:0008006" key="8">
    <source>
        <dbReference type="Google" id="ProtNLM"/>
    </source>
</evidence>
<dbReference type="PANTHER" id="PTHR13031">
    <property type="entry name" value="RIBONUCLEASE P SUBUNIT P30"/>
    <property type="match status" value="1"/>
</dbReference>
<evidence type="ECO:0000256" key="3">
    <source>
        <dbReference type="ARBA" id="ARBA00022694"/>
    </source>
</evidence>
<dbReference type="InterPro" id="IPR002738">
    <property type="entry name" value="RNase_P_p30"/>
</dbReference>
<feature type="region of interest" description="Disordered" evidence="5">
    <location>
        <begin position="1"/>
        <end position="195"/>
    </location>
</feature>
<organism evidence="6 7">
    <name type="scientific">Perkinsus olseni</name>
    <name type="common">Perkinsus atlanticus</name>
    <dbReference type="NCBI Taxonomy" id="32597"/>
    <lineage>
        <taxon>Eukaryota</taxon>
        <taxon>Sar</taxon>
        <taxon>Alveolata</taxon>
        <taxon>Perkinsozoa</taxon>
        <taxon>Perkinsea</taxon>
        <taxon>Perkinsida</taxon>
        <taxon>Perkinsidae</taxon>
        <taxon>Perkinsus</taxon>
    </lineage>
</organism>
<name>A0A7J6NW58_PEROL</name>
<feature type="compositionally biased region" description="Basic and acidic residues" evidence="5">
    <location>
        <begin position="100"/>
        <end position="109"/>
    </location>
</feature>
<evidence type="ECO:0000256" key="5">
    <source>
        <dbReference type="SAM" id="MobiDB-lite"/>
    </source>
</evidence>
<dbReference type="Proteomes" id="UP000541610">
    <property type="component" value="Unassembled WGS sequence"/>
</dbReference>
<dbReference type="SUPFAM" id="SSF89550">
    <property type="entry name" value="PHP domain-like"/>
    <property type="match status" value="1"/>
</dbReference>
<feature type="compositionally biased region" description="Acidic residues" evidence="5">
    <location>
        <begin position="186"/>
        <end position="195"/>
    </location>
</feature>
<feature type="compositionally biased region" description="Basic and acidic residues" evidence="5">
    <location>
        <begin position="152"/>
        <end position="185"/>
    </location>
</feature>
<keyword evidence="4" id="KW-0175">Coiled coil</keyword>
<sequence length="899" mass="101528">MPREWKQQGEDKKEGEYGDRHPAKGWEKNWKGSRGWNNKKDGDGENEWKDNDKGWRDNRKSWKDNKSNWNEGNRRSDWKSSSAEESNSKSWEATETGDGSGDKAQEDTKWSSSDGGWEADRDGQWKEAQQDSWKGGKAWGDSGNGDQWKSAKNWEDTKKDGASDDQKEDPWKQGSGHEADDHQSEEYADGDDDEDAVADMDTTMHALDTPMTGRKTYVWVRCATVGQLEFTIGDLPEFDSSIDTSSLWTFTVYLNRVPGSRPLTIPVVSGDMERLVFAPRLDAKDDQEIWGHVTNNGALEPVKMCMGKDKNGVLVLEYPRADNEYQDPDPTALSSPKEFWTEVDEIPTRKLCVTQGDRVLYFDSWSQLDTPYISATYATKQDRGSVLLGDSKDRSWEGFSVGVKLRNPDNSNHTSDWGVKGETEDNNENCEEKEEEEQLHQTRWFSVSLNRGKLNIWAPDGPVKDTDEKILVFEHSRKESSWIIPEAWLRTGVPDTDVDEALRSKQPLKSMNGYVYAQQFYGTVQSLHKSHSATGDEDGDEDDAAPAVTPPEISEKPPIQEQMMNMSKSFWHEREGREGRLQQLREKCQVMKDYNDNLASQLEEAEGLYKDLSEKVEQMKAKIGMVRRKTQCRLSFDISIGVTAGTHDMFTTLCELGYHGCALNRHVTESAVSTHKRKAINRPSPEVRLPGQIAEEEQRALRQLNSFGLGSMEEGGFSFIVLDRVTVSMARSESLCHLERLQGYDIVAIRPESDAVIWTLLGDETLRSQVDVICLDLNPNGASGRQEVTLKRGLVEAIRKAGLLIELDIGSYMRSLGDQRPEILARGAYILRWAGHGDGVVFTSGATSIMDVRSPIDFDNWGRACLEEDVRHRRFITTSEAAVRHGIWRKSDSGVVMAD</sequence>
<dbReference type="Pfam" id="PF01876">
    <property type="entry name" value="RNase_P_p30"/>
    <property type="match status" value="1"/>
</dbReference>
<feature type="compositionally biased region" description="Low complexity" evidence="5">
    <location>
        <begin position="79"/>
        <end position="93"/>
    </location>
</feature>
<dbReference type="GO" id="GO:0005655">
    <property type="term" value="C:nucleolar ribonuclease P complex"/>
    <property type="evidence" value="ECO:0007669"/>
    <property type="project" value="TreeGrafter"/>
</dbReference>
<evidence type="ECO:0000256" key="2">
    <source>
        <dbReference type="ARBA" id="ARBA00007331"/>
    </source>
</evidence>
<feature type="compositionally biased region" description="Acidic residues" evidence="5">
    <location>
        <begin position="535"/>
        <end position="544"/>
    </location>
</feature>
<accession>A0A7J6NW58</accession>
<comment type="similarity">
    <text evidence="2">Belongs to the eukaryotic/archaeal RNase P protein component 3 family.</text>
</comment>
<comment type="caution">
    <text evidence="6">The sequence shown here is derived from an EMBL/GenBank/DDBJ whole genome shotgun (WGS) entry which is preliminary data.</text>
</comment>
<dbReference type="EMBL" id="JABANP010000162">
    <property type="protein sequence ID" value="KAF4688103.1"/>
    <property type="molecule type" value="Genomic_DNA"/>
</dbReference>
<feature type="region of interest" description="Disordered" evidence="5">
    <location>
        <begin position="527"/>
        <end position="559"/>
    </location>
</feature>
<evidence type="ECO:0000313" key="7">
    <source>
        <dbReference type="Proteomes" id="UP000541610"/>
    </source>
</evidence>
<proteinExistence type="inferred from homology"/>
<dbReference type="PANTHER" id="PTHR13031:SF0">
    <property type="entry name" value="RIBONUCLEASE P PROTEIN SUBUNIT P30"/>
    <property type="match status" value="1"/>
</dbReference>
<comment type="subcellular location">
    <subcellularLocation>
        <location evidence="1">Nucleus</location>
    </subcellularLocation>
</comment>
<evidence type="ECO:0000256" key="1">
    <source>
        <dbReference type="ARBA" id="ARBA00004123"/>
    </source>
</evidence>
<feature type="region of interest" description="Disordered" evidence="5">
    <location>
        <begin position="410"/>
        <end position="437"/>
    </location>
</feature>
<dbReference type="GO" id="GO:0003723">
    <property type="term" value="F:RNA binding"/>
    <property type="evidence" value="ECO:0007669"/>
    <property type="project" value="TreeGrafter"/>
</dbReference>
<evidence type="ECO:0000256" key="4">
    <source>
        <dbReference type="SAM" id="Coils"/>
    </source>
</evidence>
<reference evidence="6 7" key="1">
    <citation type="submission" date="2020-04" db="EMBL/GenBank/DDBJ databases">
        <title>Perkinsus olseni comparative genomics.</title>
        <authorList>
            <person name="Bogema D.R."/>
        </authorList>
    </citation>
    <scope>NUCLEOTIDE SEQUENCE [LARGE SCALE GENOMIC DNA]</scope>
    <source>
        <strain evidence="6">00978-12</strain>
    </source>
</reference>
<feature type="compositionally biased region" description="Basic and acidic residues" evidence="5">
    <location>
        <begin position="1"/>
        <end position="30"/>
    </location>
</feature>
<dbReference type="GO" id="GO:0008033">
    <property type="term" value="P:tRNA processing"/>
    <property type="evidence" value="ECO:0007669"/>
    <property type="project" value="UniProtKB-KW"/>
</dbReference>
<dbReference type="InterPro" id="IPR016195">
    <property type="entry name" value="Pol/histidinol_Pase-like"/>
</dbReference>
<dbReference type="OrthoDB" id="438550at2759"/>
<feature type="coiled-coil region" evidence="4">
    <location>
        <begin position="581"/>
        <end position="629"/>
    </location>
</feature>
<feature type="compositionally biased region" description="Basic and acidic residues" evidence="5">
    <location>
        <begin position="38"/>
        <end position="78"/>
    </location>
</feature>